<dbReference type="PANTHER" id="PTHR23427:SF2">
    <property type="entry name" value="SURFEIT LOCUS PROTEIN 1"/>
    <property type="match status" value="1"/>
</dbReference>
<comment type="subcellular location">
    <subcellularLocation>
        <location evidence="6">Cell membrane</location>
        <topology evidence="6">Multi-pass membrane protein</topology>
    </subcellularLocation>
    <subcellularLocation>
        <location evidence="1">Membrane</location>
    </subcellularLocation>
</comment>
<gene>
    <name evidence="7" type="ORF">GCM10007854_19460</name>
</gene>
<organism evidence="7 8">
    <name type="scientific">Algimonas porphyrae</name>
    <dbReference type="NCBI Taxonomy" id="1128113"/>
    <lineage>
        <taxon>Bacteria</taxon>
        <taxon>Pseudomonadati</taxon>
        <taxon>Pseudomonadota</taxon>
        <taxon>Alphaproteobacteria</taxon>
        <taxon>Maricaulales</taxon>
        <taxon>Robiginitomaculaceae</taxon>
        <taxon>Algimonas</taxon>
    </lineage>
</organism>
<comment type="caution">
    <text evidence="6">Lacks conserved residue(s) required for the propagation of feature annotation.</text>
</comment>
<dbReference type="Proteomes" id="UP001161390">
    <property type="component" value="Unassembled WGS sequence"/>
</dbReference>
<evidence type="ECO:0000256" key="2">
    <source>
        <dbReference type="ARBA" id="ARBA00007165"/>
    </source>
</evidence>
<feature type="transmembrane region" description="Helical" evidence="6">
    <location>
        <begin position="201"/>
        <end position="221"/>
    </location>
</feature>
<reference evidence="7" key="1">
    <citation type="journal article" date="2014" name="Int. J. Syst. Evol. Microbiol.">
        <title>Complete genome of a new Firmicutes species belonging to the dominant human colonic microbiota ('Ruminococcus bicirculans') reveals two chromosomes and a selective capacity to utilize plant glucans.</title>
        <authorList>
            <consortium name="NISC Comparative Sequencing Program"/>
            <person name="Wegmann U."/>
            <person name="Louis P."/>
            <person name="Goesmann A."/>
            <person name="Henrissat B."/>
            <person name="Duncan S.H."/>
            <person name="Flint H.J."/>
        </authorList>
    </citation>
    <scope>NUCLEOTIDE SEQUENCE</scope>
    <source>
        <strain evidence="7">NBRC 108216</strain>
    </source>
</reference>
<sequence>MRLRFKPMPGLTLAVLICLPILIGLGIWQYQRWQWKQGVLAEVDAAVTAPPLSSLADLAAAQAAGAPLDFRRIQISGTADGPVWYLYQPVGSIQWQPFRQVTQGAQSVLVGFPSIDDRLKTTASAPELTAPRAAYVRRIRPRTGLSRWIGTRSNTAENRWFEVNPDGAWLPGATHYIALDPVETDAAKLPIRRPEIANNHVSYMLTWWSFALILLIIYAILHRRAGRLSFR</sequence>
<evidence type="ECO:0000256" key="5">
    <source>
        <dbReference type="ARBA" id="ARBA00023136"/>
    </source>
</evidence>
<comment type="caution">
    <text evidence="7">The sequence shown here is derived from an EMBL/GenBank/DDBJ whole genome shotgun (WGS) entry which is preliminary data.</text>
</comment>
<dbReference type="InterPro" id="IPR002994">
    <property type="entry name" value="Surf1/Shy1"/>
</dbReference>
<comment type="similarity">
    <text evidence="2 6">Belongs to the SURF1 family.</text>
</comment>
<evidence type="ECO:0000313" key="7">
    <source>
        <dbReference type="EMBL" id="GLQ20991.1"/>
    </source>
</evidence>
<keyword evidence="6" id="KW-1003">Cell membrane</keyword>
<keyword evidence="4 6" id="KW-1133">Transmembrane helix</keyword>
<proteinExistence type="inferred from homology"/>
<dbReference type="Pfam" id="PF02104">
    <property type="entry name" value="SURF1"/>
    <property type="match status" value="1"/>
</dbReference>
<evidence type="ECO:0000313" key="8">
    <source>
        <dbReference type="Proteomes" id="UP001161390"/>
    </source>
</evidence>
<keyword evidence="5 6" id="KW-0472">Membrane</keyword>
<reference evidence="7" key="2">
    <citation type="submission" date="2023-01" db="EMBL/GenBank/DDBJ databases">
        <title>Draft genome sequence of Algimonas porphyrae strain NBRC 108216.</title>
        <authorList>
            <person name="Sun Q."/>
            <person name="Mori K."/>
        </authorList>
    </citation>
    <scope>NUCLEOTIDE SEQUENCE</scope>
    <source>
        <strain evidence="7">NBRC 108216</strain>
    </source>
</reference>
<dbReference type="InterPro" id="IPR045214">
    <property type="entry name" value="Surf1/Surf4"/>
</dbReference>
<dbReference type="PROSITE" id="PS50895">
    <property type="entry name" value="SURF1"/>
    <property type="match status" value="1"/>
</dbReference>
<name>A0ABQ5V336_9PROT</name>
<accession>A0ABQ5V336</accession>
<protein>
    <recommendedName>
        <fullName evidence="6">SURF1-like protein</fullName>
    </recommendedName>
</protein>
<keyword evidence="8" id="KW-1185">Reference proteome</keyword>
<dbReference type="PANTHER" id="PTHR23427">
    <property type="entry name" value="SURFEIT LOCUS PROTEIN"/>
    <property type="match status" value="1"/>
</dbReference>
<evidence type="ECO:0000256" key="1">
    <source>
        <dbReference type="ARBA" id="ARBA00004370"/>
    </source>
</evidence>
<dbReference type="RefSeq" id="WP_284372097.1">
    <property type="nucleotide sequence ID" value="NZ_BSNJ01000004.1"/>
</dbReference>
<evidence type="ECO:0000256" key="4">
    <source>
        <dbReference type="ARBA" id="ARBA00022989"/>
    </source>
</evidence>
<evidence type="ECO:0000256" key="6">
    <source>
        <dbReference type="RuleBase" id="RU363076"/>
    </source>
</evidence>
<keyword evidence="3 6" id="KW-0812">Transmembrane</keyword>
<dbReference type="EMBL" id="BSNJ01000004">
    <property type="protein sequence ID" value="GLQ20991.1"/>
    <property type="molecule type" value="Genomic_DNA"/>
</dbReference>
<evidence type="ECO:0000256" key="3">
    <source>
        <dbReference type="ARBA" id="ARBA00022692"/>
    </source>
</evidence>